<dbReference type="Proteomes" id="UP001231189">
    <property type="component" value="Unassembled WGS sequence"/>
</dbReference>
<comment type="caution">
    <text evidence="6">The sequence shown here is derived from an EMBL/GenBank/DDBJ whole genome shotgun (WGS) entry which is preliminary data.</text>
</comment>
<keyword evidence="7" id="KW-1185">Reference proteome</keyword>
<organism evidence="6 7">
    <name type="scientific">Lolium multiflorum</name>
    <name type="common">Italian ryegrass</name>
    <name type="synonym">Lolium perenne subsp. multiflorum</name>
    <dbReference type="NCBI Taxonomy" id="4521"/>
    <lineage>
        <taxon>Eukaryota</taxon>
        <taxon>Viridiplantae</taxon>
        <taxon>Streptophyta</taxon>
        <taxon>Embryophyta</taxon>
        <taxon>Tracheophyta</taxon>
        <taxon>Spermatophyta</taxon>
        <taxon>Magnoliopsida</taxon>
        <taxon>Liliopsida</taxon>
        <taxon>Poales</taxon>
        <taxon>Poaceae</taxon>
        <taxon>BOP clade</taxon>
        <taxon>Pooideae</taxon>
        <taxon>Poodae</taxon>
        <taxon>Poeae</taxon>
        <taxon>Poeae Chloroplast Group 2 (Poeae type)</taxon>
        <taxon>Loliodinae</taxon>
        <taxon>Loliinae</taxon>
        <taxon>Lolium</taxon>
    </lineage>
</organism>
<keyword evidence="4" id="KW-0449">Lipoprotein</keyword>
<dbReference type="InterPro" id="IPR019142">
    <property type="entry name" value="Dymeclin"/>
</dbReference>
<keyword evidence="3" id="KW-0519">Myristate</keyword>
<protein>
    <recommendedName>
        <fullName evidence="2">Dymeclin</fullName>
    </recommendedName>
</protein>
<evidence type="ECO:0000256" key="1">
    <source>
        <dbReference type="ARBA" id="ARBA00010603"/>
    </source>
</evidence>
<dbReference type="AlphaFoldDB" id="A0AAD8W9M5"/>
<sequence>MSRVWPKGCVQPRRRHDACVPPAGVERHQKAETPIDYSRMEHPLRAEDLRQGPTPEPSNRQEEATTTTATAHLPSERRPHPWPPSASPWGIPEQTETTSSATDGKTEGIHPATTPPGWKARHHCGRHFETTAPASANNNPLQADSKDVYLHTNCLTILTNMGLHARRPSVYASQRLVSLLDMLSHNVSLSFKLLWLPTMMSINRWRYEYEETDKLFGMCAFSPWA</sequence>
<dbReference type="GO" id="GO:0005794">
    <property type="term" value="C:Golgi apparatus"/>
    <property type="evidence" value="ECO:0007669"/>
    <property type="project" value="TreeGrafter"/>
</dbReference>
<name>A0AAD8W9M5_LOLMU</name>
<gene>
    <name evidence="6" type="ORF">QYE76_064009</name>
</gene>
<feature type="compositionally biased region" description="Polar residues" evidence="5">
    <location>
        <begin position="94"/>
        <end position="103"/>
    </location>
</feature>
<accession>A0AAD8W9M5</accession>
<feature type="region of interest" description="Disordered" evidence="5">
    <location>
        <begin position="1"/>
        <end position="122"/>
    </location>
</feature>
<evidence type="ECO:0000256" key="4">
    <source>
        <dbReference type="ARBA" id="ARBA00023288"/>
    </source>
</evidence>
<dbReference type="GO" id="GO:0007030">
    <property type="term" value="P:Golgi organization"/>
    <property type="evidence" value="ECO:0007669"/>
    <property type="project" value="TreeGrafter"/>
</dbReference>
<reference evidence="6" key="1">
    <citation type="submission" date="2023-07" db="EMBL/GenBank/DDBJ databases">
        <title>A chromosome-level genome assembly of Lolium multiflorum.</title>
        <authorList>
            <person name="Chen Y."/>
            <person name="Copetti D."/>
            <person name="Kolliker R."/>
            <person name="Studer B."/>
        </authorList>
    </citation>
    <scope>NUCLEOTIDE SEQUENCE</scope>
    <source>
        <strain evidence="6">02402/16</strain>
        <tissue evidence="6">Leaf</tissue>
    </source>
</reference>
<feature type="compositionally biased region" description="Basic and acidic residues" evidence="5">
    <location>
        <begin position="25"/>
        <end position="50"/>
    </location>
</feature>
<evidence type="ECO:0000313" key="6">
    <source>
        <dbReference type="EMBL" id="KAK1646204.1"/>
    </source>
</evidence>
<dbReference type="EMBL" id="JAUUTY010000004">
    <property type="protein sequence ID" value="KAK1646204.1"/>
    <property type="molecule type" value="Genomic_DNA"/>
</dbReference>
<comment type="similarity">
    <text evidence="1">Belongs to the dymeclin family.</text>
</comment>
<dbReference type="PANTHER" id="PTHR12895:SF9">
    <property type="entry name" value="DYMECLIN"/>
    <property type="match status" value="1"/>
</dbReference>
<evidence type="ECO:0000313" key="7">
    <source>
        <dbReference type="Proteomes" id="UP001231189"/>
    </source>
</evidence>
<evidence type="ECO:0000256" key="2">
    <source>
        <dbReference type="ARBA" id="ARBA00015736"/>
    </source>
</evidence>
<evidence type="ECO:0000256" key="3">
    <source>
        <dbReference type="ARBA" id="ARBA00022707"/>
    </source>
</evidence>
<evidence type="ECO:0000256" key="5">
    <source>
        <dbReference type="SAM" id="MobiDB-lite"/>
    </source>
</evidence>
<dbReference type="PANTHER" id="PTHR12895">
    <property type="entry name" value="DYMECLIN"/>
    <property type="match status" value="1"/>
</dbReference>
<proteinExistence type="inferred from homology"/>
<dbReference type="Pfam" id="PF09742">
    <property type="entry name" value="Dymeclin"/>
    <property type="match status" value="1"/>
</dbReference>